<gene>
    <name evidence="1" type="ORF">EAH89_21340</name>
</gene>
<dbReference type="RefSeq" id="WP_140885760.1">
    <property type="nucleotide sequence ID" value="NZ_RCZP01000028.1"/>
</dbReference>
<accession>A0A502FK49</accession>
<proteinExistence type="predicted"/>
<dbReference type="GO" id="GO:0003677">
    <property type="term" value="F:DNA binding"/>
    <property type="evidence" value="ECO:0007669"/>
    <property type="project" value="UniProtKB-KW"/>
</dbReference>
<dbReference type="EMBL" id="RCZP01000028">
    <property type="protein sequence ID" value="TPG49556.1"/>
    <property type="molecule type" value="Genomic_DNA"/>
</dbReference>
<evidence type="ECO:0000313" key="1">
    <source>
        <dbReference type="EMBL" id="TPG49556.1"/>
    </source>
</evidence>
<dbReference type="SUPFAM" id="SSF46955">
    <property type="entry name" value="Putative DNA-binding domain"/>
    <property type="match status" value="1"/>
</dbReference>
<keyword evidence="1" id="KW-0238">DNA-binding</keyword>
<dbReference type="InterPro" id="IPR009061">
    <property type="entry name" value="DNA-bd_dom_put_sf"/>
</dbReference>
<protein>
    <submittedName>
        <fullName evidence="1">DNA-binding protein</fullName>
    </submittedName>
</protein>
<name>A0A502FK49_9PROT</name>
<evidence type="ECO:0000313" key="2">
    <source>
        <dbReference type="Proteomes" id="UP000317078"/>
    </source>
</evidence>
<organism evidence="1 2">
    <name type="scientific">Muricoccus nepalensis</name>
    <dbReference type="NCBI Taxonomy" id="1854500"/>
    <lineage>
        <taxon>Bacteria</taxon>
        <taxon>Pseudomonadati</taxon>
        <taxon>Pseudomonadota</taxon>
        <taxon>Alphaproteobacteria</taxon>
        <taxon>Acetobacterales</taxon>
        <taxon>Roseomonadaceae</taxon>
        <taxon>Muricoccus</taxon>
    </lineage>
</organism>
<reference evidence="1 2" key="1">
    <citation type="journal article" date="2019" name="Environ. Microbiol.">
        <title>Species interactions and distinct microbial communities in high Arctic permafrost affected cryosols are associated with the CH4 and CO2 gas fluxes.</title>
        <authorList>
            <person name="Altshuler I."/>
            <person name="Hamel J."/>
            <person name="Turney S."/>
            <person name="Magnuson E."/>
            <person name="Levesque R."/>
            <person name="Greer C."/>
            <person name="Whyte L.G."/>
        </authorList>
    </citation>
    <scope>NUCLEOTIDE SEQUENCE [LARGE SCALE GENOMIC DNA]</scope>
    <source>
        <strain evidence="1 2">S9.3B</strain>
    </source>
</reference>
<keyword evidence="2" id="KW-1185">Reference proteome</keyword>
<comment type="caution">
    <text evidence="1">The sequence shown here is derived from an EMBL/GenBank/DDBJ whole genome shotgun (WGS) entry which is preliminary data.</text>
</comment>
<sequence length="67" mass="7116">MPNPDDPGQRETTPLAYTMQDAARAAGLSVRTLERLAERGALLTRKVAGRRLVDAASLRALVVGEAA</sequence>
<dbReference type="Proteomes" id="UP000317078">
    <property type="component" value="Unassembled WGS sequence"/>
</dbReference>
<dbReference type="AlphaFoldDB" id="A0A502FK49"/>